<dbReference type="NCBIfam" id="NF002816">
    <property type="entry name" value="PRK02971.1-2"/>
    <property type="match status" value="1"/>
</dbReference>
<feature type="transmembrane region" description="Helical" evidence="12">
    <location>
        <begin position="41"/>
        <end position="68"/>
    </location>
</feature>
<dbReference type="GO" id="GO:0009103">
    <property type="term" value="P:lipopolysaccharide biosynthetic process"/>
    <property type="evidence" value="ECO:0007669"/>
    <property type="project" value="UniProtKB-UniRule"/>
</dbReference>
<dbReference type="GO" id="GO:1901505">
    <property type="term" value="F:carbohydrate derivative transmembrane transporter activity"/>
    <property type="evidence" value="ECO:0007669"/>
    <property type="project" value="InterPro"/>
</dbReference>
<reference evidence="13 14" key="1">
    <citation type="journal article" date="2017" name="Int. J. Syst. Evol. Microbiol.">
        <title>Rouxiella badensis sp. nov. and Rouxiella silvae sp. nov. isolated from peat bog soil in Germany and emendation of the genus description.</title>
        <authorList>
            <person name="Le Fleche-Mateos A."/>
            <person name="Kugler J.H."/>
            <person name="Hansen S.H."/>
            <person name="Syldatk C."/>
            <person name="Hausmann R."/>
            <person name="Lomprez F."/>
            <person name="Vandenbogaert M."/>
            <person name="Manuguerra J.C."/>
            <person name="Grimont P.A."/>
        </authorList>
    </citation>
    <scope>NUCLEOTIDE SEQUENCE [LARGE SCALE GENOMIC DNA]</scope>
    <source>
        <strain evidence="13 14">DSM 100043</strain>
    </source>
</reference>
<evidence type="ECO:0000256" key="1">
    <source>
        <dbReference type="ARBA" id="ARBA00004651"/>
    </source>
</evidence>
<comment type="caution">
    <text evidence="12">Lacks conserved residue(s) required for the propagation of feature annotation.</text>
</comment>
<protein>
    <recommendedName>
        <fullName evidence="12">Probable 4-amino-4-deoxy-L-arabinose-phosphoundecaprenol flippase subunit ArnF</fullName>
        <shortName evidence="12">L-Ara4N-phosphoundecaprenol flippase subunit ArnF</shortName>
    </recommendedName>
    <alternativeName>
        <fullName evidence="12">Undecaprenyl phosphate-aminoarabinose flippase subunit ArnF</fullName>
    </alternativeName>
</protein>
<comment type="subunit">
    <text evidence="12">Heterodimer of ArnE and ArnF.</text>
</comment>
<keyword evidence="3 12" id="KW-1003">Cell membrane</keyword>
<feature type="transmembrane region" description="Helical" evidence="12">
    <location>
        <begin position="80"/>
        <end position="98"/>
    </location>
</feature>
<comment type="subcellular location">
    <subcellularLocation>
        <location evidence="12">Cell inner membrane</location>
        <topology evidence="12">Multi-pass membrane protein</topology>
    </subcellularLocation>
    <subcellularLocation>
        <location evidence="1">Cell membrane</location>
        <topology evidence="1">Multi-pass membrane protein</topology>
    </subcellularLocation>
</comment>
<dbReference type="STRING" id="1646377.BS640_14475"/>
<comment type="similarity">
    <text evidence="12">Belongs to the ArnF family.</text>
</comment>
<evidence type="ECO:0000256" key="11">
    <source>
        <dbReference type="ARBA" id="ARBA00023136"/>
    </source>
</evidence>
<keyword evidence="6 12" id="KW-0441">Lipid A biosynthesis</keyword>
<dbReference type="GO" id="GO:0009245">
    <property type="term" value="P:lipid A biosynthetic process"/>
    <property type="evidence" value="ECO:0007669"/>
    <property type="project" value="UniProtKB-UniRule"/>
</dbReference>
<evidence type="ECO:0000256" key="5">
    <source>
        <dbReference type="ARBA" id="ARBA00022519"/>
    </source>
</evidence>
<dbReference type="PANTHER" id="PTHR30561:SF9">
    <property type="entry name" value="4-AMINO-4-DEOXY-L-ARABINOSE-PHOSPHOUNDECAPRENOL FLIPPASE SUBUNIT ARNF-RELATED"/>
    <property type="match status" value="1"/>
</dbReference>
<dbReference type="EMBL" id="MRWE01000024">
    <property type="protein sequence ID" value="ORJ24730.1"/>
    <property type="molecule type" value="Genomic_DNA"/>
</dbReference>
<gene>
    <name evidence="12" type="primary">arnF</name>
    <name evidence="13" type="ORF">BS640_14475</name>
</gene>
<evidence type="ECO:0000256" key="7">
    <source>
        <dbReference type="ARBA" id="ARBA00022692"/>
    </source>
</evidence>
<sequence length="130" mass="14545">MKGFGWGIASLLLVSMAQLMMKWGMTHMPTFSLNANLYSLVMNNLLPVFIVCCGIAGYALSMVCWFFALRQLPLNRAYSLLSLSYALVYLGAVSLPWFNENMHWMKSLGALSILFGVWLIHSKTSSQAPE</sequence>
<keyword evidence="4 12" id="KW-0444">Lipid biosynthesis</keyword>
<comment type="pathway">
    <text evidence="12">Bacterial outer membrane biogenesis; lipopolysaccharide biosynthesis.</text>
</comment>
<dbReference type="UniPathway" id="UPA00030"/>
<name>A0A1X0WD76_9GAMM</name>
<dbReference type="Gene3D" id="1.10.3730.20">
    <property type="match status" value="1"/>
</dbReference>
<keyword evidence="10 12" id="KW-0443">Lipid metabolism</keyword>
<keyword evidence="7 12" id="KW-0812">Transmembrane</keyword>
<accession>A0A1X0WD76</accession>
<organism evidence="13 14">
    <name type="scientific">Rouxiella badensis</name>
    <dbReference type="NCBI Taxonomy" id="1646377"/>
    <lineage>
        <taxon>Bacteria</taxon>
        <taxon>Pseudomonadati</taxon>
        <taxon>Pseudomonadota</taxon>
        <taxon>Gammaproteobacteria</taxon>
        <taxon>Enterobacterales</taxon>
        <taxon>Yersiniaceae</taxon>
        <taxon>Rouxiella</taxon>
    </lineage>
</organism>
<evidence type="ECO:0000256" key="6">
    <source>
        <dbReference type="ARBA" id="ARBA00022556"/>
    </source>
</evidence>
<keyword evidence="5 12" id="KW-0997">Cell inner membrane</keyword>
<dbReference type="PANTHER" id="PTHR30561">
    <property type="entry name" value="SMR FAMILY PROTON-DEPENDENT DRUG EFFLUX TRANSPORTER SUGE"/>
    <property type="match status" value="1"/>
</dbReference>
<dbReference type="GO" id="GO:0005886">
    <property type="term" value="C:plasma membrane"/>
    <property type="evidence" value="ECO:0007669"/>
    <property type="project" value="UniProtKB-SubCell"/>
</dbReference>
<dbReference type="SUPFAM" id="SSF103481">
    <property type="entry name" value="Multidrug resistance efflux transporter EmrE"/>
    <property type="match status" value="1"/>
</dbReference>
<evidence type="ECO:0000256" key="8">
    <source>
        <dbReference type="ARBA" id="ARBA00022985"/>
    </source>
</evidence>
<dbReference type="InterPro" id="IPR000390">
    <property type="entry name" value="Small_drug/metabolite_transptr"/>
</dbReference>
<proteinExistence type="inferred from homology"/>
<evidence type="ECO:0000256" key="3">
    <source>
        <dbReference type="ARBA" id="ARBA00022475"/>
    </source>
</evidence>
<dbReference type="InterPro" id="IPR022832">
    <property type="entry name" value="Flippase_ArnF"/>
</dbReference>
<keyword evidence="11 12" id="KW-0472">Membrane</keyword>
<evidence type="ECO:0000256" key="9">
    <source>
        <dbReference type="ARBA" id="ARBA00022989"/>
    </source>
</evidence>
<dbReference type="GeneID" id="93566602"/>
<keyword evidence="2 12" id="KW-0813">Transport</keyword>
<keyword evidence="8 12" id="KW-0448">Lipopolysaccharide biosynthesis</keyword>
<dbReference type="RefSeq" id="WP_017492492.1">
    <property type="nucleotide sequence ID" value="NZ_CAUQAZ010000027.1"/>
</dbReference>
<dbReference type="HAMAP" id="MF_00538">
    <property type="entry name" value="Flippase_ArnF"/>
    <property type="match status" value="1"/>
</dbReference>
<evidence type="ECO:0000256" key="12">
    <source>
        <dbReference type="HAMAP-Rule" id="MF_00538"/>
    </source>
</evidence>
<evidence type="ECO:0000256" key="10">
    <source>
        <dbReference type="ARBA" id="ARBA00023098"/>
    </source>
</evidence>
<keyword evidence="14" id="KW-1185">Reference proteome</keyword>
<evidence type="ECO:0000313" key="14">
    <source>
        <dbReference type="Proteomes" id="UP000192536"/>
    </source>
</evidence>
<comment type="function">
    <text evidence="12">Translocates 4-amino-4-deoxy-L-arabinose-phosphoundecaprenol (alpha-L-Ara4N-phosphoundecaprenol) from the cytoplasmic to the periplasmic side of the inner membrane.</text>
</comment>
<evidence type="ECO:0000313" key="13">
    <source>
        <dbReference type="EMBL" id="ORJ24730.1"/>
    </source>
</evidence>
<dbReference type="AlphaFoldDB" id="A0A1X0WD76"/>
<evidence type="ECO:0000256" key="4">
    <source>
        <dbReference type="ARBA" id="ARBA00022516"/>
    </source>
</evidence>
<comment type="caution">
    <text evidence="13">The sequence shown here is derived from an EMBL/GenBank/DDBJ whole genome shotgun (WGS) entry which is preliminary data.</text>
</comment>
<dbReference type="InterPro" id="IPR037185">
    <property type="entry name" value="EmrE-like"/>
</dbReference>
<dbReference type="Proteomes" id="UP000192536">
    <property type="component" value="Unassembled WGS sequence"/>
</dbReference>
<evidence type="ECO:0000256" key="2">
    <source>
        <dbReference type="ARBA" id="ARBA00022448"/>
    </source>
</evidence>
<keyword evidence="9 12" id="KW-1133">Transmembrane helix</keyword>